<keyword evidence="9 11" id="KW-0030">Aminoacyl-tRNA synthetase</keyword>
<dbReference type="GO" id="GO:0005737">
    <property type="term" value="C:cytoplasm"/>
    <property type="evidence" value="ECO:0007669"/>
    <property type="project" value="UniProtKB-SubCell"/>
</dbReference>
<evidence type="ECO:0000256" key="2">
    <source>
        <dbReference type="ARBA" id="ARBA00005594"/>
    </source>
</evidence>
<dbReference type="Gene3D" id="1.10.730.10">
    <property type="entry name" value="Isoleucyl-tRNA Synthetase, Domain 1"/>
    <property type="match status" value="1"/>
</dbReference>
<dbReference type="SUPFAM" id="SSF47323">
    <property type="entry name" value="Anticodon-binding domain of a subclass of class I aminoacyl-tRNA synthetases"/>
    <property type="match status" value="1"/>
</dbReference>
<protein>
    <recommendedName>
        <fullName evidence="11">Arginine--tRNA ligase</fullName>
        <ecNumber evidence="11">6.1.1.19</ecNumber>
    </recommendedName>
    <alternativeName>
        <fullName evidence="11">Arginyl-tRNA synthetase</fullName>
        <shortName evidence="11">ArgRS</shortName>
    </alternativeName>
</protein>
<evidence type="ECO:0000256" key="11">
    <source>
        <dbReference type="HAMAP-Rule" id="MF_00123"/>
    </source>
</evidence>
<dbReference type="SUPFAM" id="SSF55190">
    <property type="entry name" value="Arginyl-tRNA synthetase (ArgRS), N-terminal 'additional' domain"/>
    <property type="match status" value="1"/>
</dbReference>
<sequence>MLMIRNEIIGAIRKVVRRDIHLEFPENFQHGDYSTNAAMQFGLDAKKIVLKLSKDKKLSKIVSKIEIAGPGFINFFLSKKTLYDNLNMINLEKLKYGKSGIGKDKTVVVEYSSPNIAKRFSIGHLRSTIVGQALYNFYKVIGYKVIGDNHLGDWGTQFGVLLRQFTIYNLQFTDLTIDKLEDLYVRFNKSAKENPKLWEEARAWFAKLEKGDPEARKIWTEIRKLSLEEFDEIYSKLGVKIDHEHGESFYEDKIDSIVKELRNKGISIKSQGAEIIEFSDHPPAMIIKSDGTSTYFTRDLAQVKFRLDEYRPSKIIYEVGADQTLHFRQLFSAVGKLGWGKDVEFVHIPHGLIQLESGKMSTRAGKTIKLSEVLDKAIKKASELGAKTGPLAEKVGIGAIKWNDLKREPKTGFTFNWDEILNMQGNSGPYMQYTYARAKSVLRKTKIALKTVPYSISLTTEEEVILRYLSRFPEILVNAADNYSPNLLCEYLFALAGAYNAFYNKHKIIGDPNEAGRIALTKATVQVIKNGLLILGINVPERM</sequence>
<dbReference type="Pfam" id="PF03485">
    <property type="entry name" value="Arg_tRNA_synt_N"/>
    <property type="match status" value="1"/>
</dbReference>
<dbReference type="SMART" id="SM01016">
    <property type="entry name" value="Arg_tRNA_synt_N"/>
    <property type="match status" value="1"/>
</dbReference>
<evidence type="ECO:0000259" key="14">
    <source>
        <dbReference type="SMART" id="SM01016"/>
    </source>
</evidence>
<evidence type="ECO:0000256" key="4">
    <source>
        <dbReference type="ARBA" id="ARBA00022490"/>
    </source>
</evidence>
<keyword evidence="6 11" id="KW-0547">Nucleotide-binding</keyword>
<dbReference type="InterPro" id="IPR008909">
    <property type="entry name" value="DALR_anticod-bd"/>
</dbReference>
<keyword evidence="5 11" id="KW-0436">Ligase</keyword>
<evidence type="ECO:0000256" key="5">
    <source>
        <dbReference type="ARBA" id="ARBA00022598"/>
    </source>
</evidence>
<evidence type="ECO:0000313" key="15">
    <source>
        <dbReference type="EMBL" id="KKS96887.1"/>
    </source>
</evidence>
<dbReference type="InterPro" id="IPR014729">
    <property type="entry name" value="Rossmann-like_a/b/a_fold"/>
</dbReference>
<dbReference type="Gene3D" id="3.40.50.620">
    <property type="entry name" value="HUPs"/>
    <property type="match status" value="1"/>
</dbReference>
<dbReference type="Pfam" id="PF05746">
    <property type="entry name" value="DALR_1"/>
    <property type="match status" value="1"/>
</dbReference>
<dbReference type="EMBL" id="LCFQ01000013">
    <property type="protein sequence ID" value="KKS96887.1"/>
    <property type="molecule type" value="Genomic_DNA"/>
</dbReference>
<dbReference type="Pfam" id="PF00750">
    <property type="entry name" value="tRNA-synt_1d"/>
    <property type="match status" value="1"/>
</dbReference>
<dbReference type="HAMAP" id="MF_00123">
    <property type="entry name" value="Arg_tRNA_synth"/>
    <property type="match status" value="1"/>
</dbReference>
<evidence type="ECO:0000256" key="8">
    <source>
        <dbReference type="ARBA" id="ARBA00022917"/>
    </source>
</evidence>
<comment type="subunit">
    <text evidence="3 11">Monomer.</text>
</comment>
<comment type="caution">
    <text evidence="15">The sequence shown here is derived from an EMBL/GenBank/DDBJ whole genome shotgun (WGS) entry which is preliminary data.</text>
</comment>
<dbReference type="PANTHER" id="PTHR11956">
    <property type="entry name" value="ARGINYL-TRNA SYNTHETASE"/>
    <property type="match status" value="1"/>
</dbReference>
<keyword evidence="7 11" id="KW-0067">ATP-binding</keyword>
<name>A0A0G1DH27_9BACT</name>
<evidence type="ECO:0000256" key="9">
    <source>
        <dbReference type="ARBA" id="ARBA00023146"/>
    </source>
</evidence>
<evidence type="ECO:0000256" key="6">
    <source>
        <dbReference type="ARBA" id="ARBA00022741"/>
    </source>
</evidence>
<dbReference type="GO" id="GO:0005524">
    <property type="term" value="F:ATP binding"/>
    <property type="evidence" value="ECO:0007669"/>
    <property type="project" value="UniProtKB-UniRule"/>
</dbReference>
<dbReference type="STRING" id="1618578.UV74_C0013G0009"/>
<dbReference type="GO" id="GO:0004814">
    <property type="term" value="F:arginine-tRNA ligase activity"/>
    <property type="evidence" value="ECO:0007669"/>
    <property type="project" value="UniProtKB-UniRule"/>
</dbReference>
<accession>A0A0G1DH27</accession>
<evidence type="ECO:0000256" key="7">
    <source>
        <dbReference type="ARBA" id="ARBA00022840"/>
    </source>
</evidence>
<dbReference type="InterPro" id="IPR009080">
    <property type="entry name" value="tRNAsynth_Ia_anticodon-bd"/>
</dbReference>
<dbReference type="InterPro" id="IPR005148">
    <property type="entry name" value="Arg-tRNA-synth_N"/>
</dbReference>
<evidence type="ECO:0000256" key="12">
    <source>
        <dbReference type="RuleBase" id="RU363038"/>
    </source>
</evidence>
<comment type="similarity">
    <text evidence="2 11 12">Belongs to the class-I aminoacyl-tRNA synthetase family.</text>
</comment>
<dbReference type="PRINTS" id="PR01038">
    <property type="entry name" value="TRNASYNTHARG"/>
</dbReference>
<feature type="short sequence motif" description="'HIGH' region" evidence="11">
    <location>
        <begin position="114"/>
        <end position="124"/>
    </location>
</feature>
<reference evidence="15 16" key="1">
    <citation type="journal article" date="2015" name="Nature">
        <title>rRNA introns, odd ribosomes, and small enigmatic genomes across a large radiation of phyla.</title>
        <authorList>
            <person name="Brown C.T."/>
            <person name="Hug L.A."/>
            <person name="Thomas B.C."/>
            <person name="Sharon I."/>
            <person name="Castelle C.J."/>
            <person name="Singh A."/>
            <person name="Wilkins M.J."/>
            <person name="Williams K.H."/>
            <person name="Banfield J.F."/>
        </authorList>
    </citation>
    <scope>NUCLEOTIDE SEQUENCE [LARGE SCALE GENOMIC DNA]</scope>
</reference>
<evidence type="ECO:0000313" key="16">
    <source>
        <dbReference type="Proteomes" id="UP000034090"/>
    </source>
</evidence>
<dbReference type="FunFam" id="1.10.730.10:FF:000006">
    <property type="entry name" value="Arginyl-tRNA synthetase 2, mitochondrial"/>
    <property type="match status" value="1"/>
</dbReference>
<dbReference type="InterPro" id="IPR001278">
    <property type="entry name" value="Arg-tRNA-ligase"/>
</dbReference>
<keyword evidence="4 11" id="KW-0963">Cytoplasm</keyword>
<dbReference type="FunFam" id="3.40.50.620:FF:000116">
    <property type="entry name" value="Arginine--tRNA ligase"/>
    <property type="match status" value="1"/>
</dbReference>
<evidence type="ECO:0000256" key="10">
    <source>
        <dbReference type="ARBA" id="ARBA00049339"/>
    </source>
</evidence>
<evidence type="ECO:0000259" key="13">
    <source>
        <dbReference type="SMART" id="SM00836"/>
    </source>
</evidence>
<feature type="domain" description="Arginyl tRNA synthetase N-terminal" evidence="14">
    <location>
        <begin position="6"/>
        <end position="77"/>
    </location>
</feature>
<dbReference type="AlphaFoldDB" id="A0A0G1DH27"/>
<evidence type="ECO:0000256" key="1">
    <source>
        <dbReference type="ARBA" id="ARBA00004496"/>
    </source>
</evidence>
<proteinExistence type="inferred from homology"/>
<keyword evidence="8 11" id="KW-0648">Protein biosynthesis</keyword>
<dbReference type="PATRIC" id="fig|1618578.3.peg.349"/>
<dbReference type="SMART" id="SM00836">
    <property type="entry name" value="DALR_1"/>
    <property type="match status" value="1"/>
</dbReference>
<dbReference type="PANTHER" id="PTHR11956:SF5">
    <property type="entry name" value="ARGININE--TRNA LIGASE, CYTOPLASMIC"/>
    <property type="match status" value="1"/>
</dbReference>
<comment type="catalytic activity">
    <reaction evidence="10 11">
        <text>tRNA(Arg) + L-arginine + ATP = L-arginyl-tRNA(Arg) + AMP + diphosphate</text>
        <dbReference type="Rhea" id="RHEA:20301"/>
        <dbReference type="Rhea" id="RHEA-COMP:9658"/>
        <dbReference type="Rhea" id="RHEA-COMP:9673"/>
        <dbReference type="ChEBI" id="CHEBI:30616"/>
        <dbReference type="ChEBI" id="CHEBI:32682"/>
        <dbReference type="ChEBI" id="CHEBI:33019"/>
        <dbReference type="ChEBI" id="CHEBI:78442"/>
        <dbReference type="ChEBI" id="CHEBI:78513"/>
        <dbReference type="ChEBI" id="CHEBI:456215"/>
        <dbReference type="EC" id="6.1.1.19"/>
    </reaction>
</comment>
<dbReference type="CDD" id="cd00671">
    <property type="entry name" value="ArgRS_core"/>
    <property type="match status" value="1"/>
</dbReference>
<comment type="subcellular location">
    <subcellularLocation>
        <location evidence="1 11">Cytoplasm</location>
    </subcellularLocation>
</comment>
<dbReference type="EC" id="6.1.1.19" evidence="11"/>
<dbReference type="InterPro" id="IPR036695">
    <property type="entry name" value="Arg-tRNA-synth_N_sf"/>
</dbReference>
<dbReference type="SUPFAM" id="SSF52374">
    <property type="entry name" value="Nucleotidylyl transferase"/>
    <property type="match status" value="1"/>
</dbReference>
<gene>
    <name evidence="11" type="primary">argS</name>
    <name evidence="15" type="ORF">UV74_C0013G0009</name>
</gene>
<dbReference type="InterPro" id="IPR035684">
    <property type="entry name" value="ArgRS_core"/>
</dbReference>
<evidence type="ECO:0000256" key="3">
    <source>
        <dbReference type="ARBA" id="ARBA00011245"/>
    </source>
</evidence>
<dbReference type="Proteomes" id="UP000034090">
    <property type="component" value="Unassembled WGS sequence"/>
</dbReference>
<dbReference type="CDD" id="cd07956">
    <property type="entry name" value="Anticodon_Ia_Arg"/>
    <property type="match status" value="1"/>
</dbReference>
<dbReference type="GO" id="GO:0006420">
    <property type="term" value="P:arginyl-tRNA aminoacylation"/>
    <property type="evidence" value="ECO:0007669"/>
    <property type="project" value="UniProtKB-UniRule"/>
</dbReference>
<feature type="domain" description="DALR anticodon binding" evidence="13">
    <location>
        <begin position="431"/>
        <end position="543"/>
    </location>
</feature>
<organism evidence="15 16">
    <name type="scientific">Candidatus Woesebacteria bacterium GW2011_GWB1_43_14</name>
    <dbReference type="NCBI Taxonomy" id="1618578"/>
    <lineage>
        <taxon>Bacteria</taxon>
        <taxon>Candidatus Woeseibacteriota</taxon>
    </lineage>
</organism>
<dbReference type="Gene3D" id="3.30.1360.70">
    <property type="entry name" value="Arginyl tRNA synthetase N-terminal domain"/>
    <property type="match status" value="1"/>
</dbReference>
<dbReference type="NCBIfam" id="TIGR00456">
    <property type="entry name" value="argS"/>
    <property type="match status" value="1"/>
</dbReference>